<evidence type="ECO:0000256" key="4">
    <source>
        <dbReference type="ARBA" id="ARBA00022741"/>
    </source>
</evidence>
<comment type="caution">
    <text evidence="9">The sequence shown here is derived from an EMBL/GenBank/DDBJ whole genome shotgun (WGS) entry which is preliminary data.</text>
</comment>
<dbReference type="SMART" id="SM00220">
    <property type="entry name" value="S_TKc"/>
    <property type="match status" value="1"/>
</dbReference>
<protein>
    <recommendedName>
        <fullName evidence="1">non-specific serine/threonine protein kinase</fullName>
        <ecNumber evidence="1">2.7.11.1</ecNumber>
    </recommendedName>
</protein>
<keyword evidence="3" id="KW-0808">Transferase</keyword>
<dbReference type="PROSITE" id="PS50011">
    <property type="entry name" value="PROTEIN_KINASE_DOM"/>
    <property type="match status" value="1"/>
</dbReference>
<evidence type="ECO:0000256" key="5">
    <source>
        <dbReference type="ARBA" id="ARBA00022777"/>
    </source>
</evidence>
<accession>A0ABN1RV65</accession>
<dbReference type="RefSeq" id="WP_344245086.1">
    <property type="nucleotide sequence ID" value="NZ_BAAAHH010000035.1"/>
</dbReference>
<feature type="region of interest" description="Disordered" evidence="7">
    <location>
        <begin position="839"/>
        <end position="862"/>
    </location>
</feature>
<dbReference type="PANTHER" id="PTHR43289:SF6">
    <property type="entry name" value="SERINE_THREONINE-PROTEIN KINASE NEKL-3"/>
    <property type="match status" value="1"/>
</dbReference>
<dbReference type="CDD" id="cd04791">
    <property type="entry name" value="LanC_SerThrkinase"/>
    <property type="match status" value="1"/>
</dbReference>
<evidence type="ECO:0000313" key="9">
    <source>
        <dbReference type="EMBL" id="GAA0964805.1"/>
    </source>
</evidence>
<keyword evidence="5" id="KW-0418">Kinase</keyword>
<name>A0ABN1RV65_9ACTN</name>
<dbReference type="NCBIfam" id="NF038151">
    <property type="entry name" value="lanthi_synth_III"/>
    <property type="match status" value="1"/>
</dbReference>
<keyword evidence="10" id="KW-1185">Reference proteome</keyword>
<dbReference type="InterPro" id="IPR053524">
    <property type="entry name" value="Aerial_hyphae_peptide-synth"/>
</dbReference>
<evidence type="ECO:0000256" key="3">
    <source>
        <dbReference type="ARBA" id="ARBA00022679"/>
    </source>
</evidence>
<evidence type="ECO:0000256" key="6">
    <source>
        <dbReference type="ARBA" id="ARBA00022840"/>
    </source>
</evidence>
<proteinExistence type="predicted"/>
<dbReference type="Proteomes" id="UP001500665">
    <property type="component" value="Unassembled WGS sequence"/>
</dbReference>
<reference evidence="9 10" key="1">
    <citation type="journal article" date="2019" name="Int. J. Syst. Evol. Microbiol.">
        <title>The Global Catalogue of Microorganisms (GCM) 10K type strain sequencing project: providing services to taxonomists for standard genome sequencing and annotation.</title>
        <authorList>
            <consortium name="The Broad Institute Genomics Platform"/>
            <consortium name="The Broad Institute Genome Sequencing Center for Infectious Disease"/>
            <person name="Wu L."/>
            <person name="Ma J."/>
        </authorList>
    </citation>
    <scope>NUCLEOTIDE SEQUENCE [LARGE SCALE GENOMIC DNA]</scope>
    <source>
        <strain evidence="9 10">JCM 10696</strain>
    </source>
</reference>
<dbReference type="EMBL" id="BAAAHH010000035">
    <property type="protein sequence ID" value="GAA0964805.1"/>
    <property type="molecule type" value="Genomic_DNA"/>
</dbReference>
<dbReference type="PANTHER" id="PTHR43289">
    <property type="entry name" value="MITOGEN-ACTIVATED PROTEIN KINASE KINASE KINASE 20-RELATED"/>
    <property type="match status" value="1"/>
</dbReference>
<organism evidence="9 10">
    <name type="scientific">Actinocorallia libanotica</name>
    <dbReference type="NCBI Taxonomy" id="46162"/>
    <lineage>
        <taxon>Bacteria</taxon>
        <taxon>Bacillati</taxon>
        <taxon>Actinomycetota</taxon>
        <taxon>Actinomycetes</taxon>
        <taxon>Streptosporangiales</taxon>
        <taxon>Thermomonosporaceae</taxon>
        <taxon>Actinocorallia</taxon>
    </lineage>
</organism>
<dbReference type="InterPro" id="IPR011009">
    <property type="entry name" value="Kinase-like_dom_sf"/>
</dbReference>
<dbReference type="InterPro" id="IPR000719">
    <property type="entry name" value="Prot_kinase_dom"/>
</dbReference>
<dbReference type="InterPro" id="IPR007822">
    <property type="entry name" value="LANC-like"/>
</dbReference>
<dbReference type="EC" id="2.7.11.1" evidence="1"/>
<dbReference type="SMART" id="SM01260">
    <property type="entry name" value="LANC_like"/>
    <property type="match status" value="1"/>
</dbReference>
<dbReference type="Gene3D" id="1.50.10.20">
    <property type="match status" value="1"/>
</dbReference>
<dbReference type="SUPFAM" id="SSF56112">
    <property type="entry name" value="Protein kinase-like (PK-like)"/>
    <property type="match status" value="1"/>
</dbReference>
<evidence type="ECO:0000256" key="7">
    <source>
        <dbReference type="SAM" id="MobiDB-lite"/>
    </source>
</evidence>
<gene>
    <name evidence="9" type="primary">lanKC</name>
    <name evidence="9" type="ORF">GCM10009550_63590</name>
</gene>
<dbReference type="Pfam" id="PF00069">
    <property type="entry name" value="Pkinase"/>
    <property type="match status" value="1"/>
</dbReference>
<keyword evidence="6" id="KW-0067">ATP-binding</keyword>
<dbReference type="Pfam" id="PF25816">
    <property type="entry name" value="RamC_N"/>
    <property type="match status" value="1"/>
</dbReference>
<dbReference type="InterPro" id="IPR058053">
    <property type="entry name" value="RamC_C"/>
</dbReference>
<dbReference type="InterPro" id="IPR057929">
    <property type="entry name" value="RamC_N"/>
</dbReference>
<keyword evidence="4" id="KW-0547">Nucleotide-binding</keyword>
<feature type="domain" description="Protein kinase" evidence="8">
    <location>
        <begin position="226"/>
        <end position="518"/>
    </location>
</feature>
<sequence length="862" mass="92539">MDGYEFYCQMDPVFYDRLTSAALRGSDYARTTGPAPDGWLRHTTDTWVYYAPAAADLPPAQGWKIHVSARQEDAVRALDLVWDHCVARRIAFKHLRGAPALLAQNSKTADRASSGKFITVYPRDEAELEVALKELDELLDGIEGPYVLSDLRYGTGPLHVRYGAFAERRCLDERGERVLALENGEGELVPDVRGVAFSVPPWIRLPAFLEPHLEARNAVTVTGLPYEIENVVQFSNGGGVYFGHDRDGRRVILKEARPHAGLDAMGRDAVARSRHERDVLRRLAGLEAVPELVDHFVLGGHEFLVTEFIDGEPLQRMLVNRYPLSTARPEPAALAEYTAWACEILPKVEQAVAALHARGVVFGDLHPENVLVTAEGRPVLIDFEVASLAADDARPALAHPAFLAPADRSGVEADRYALACLVLGLFAPQVTISLPLDPGKAARLAALIIETFPVPPRLIEDALEVLTATSGRDALRAAAPTALDRVAREGAAAWPELRGELHRAILASATPERDDRLFPGDVAQFRGGGAVNIATGAAGVLLALYETGAGRFPRYEDWLLERALRPGIGPGLYDGVIGVAHVLDRLGRRDDALELAARCLEGDCRDLGLSLYSGLSGLALGLLGLGLTDPARELVRACAERIGGPADVPEISGGEHPRAGLMHGSSGVALLFLHAYELDGDTALLDLARDALAQDLRRCRRGPDGSLQVDQGWRRLPYLEEGSAGIVPVLSRYLAHRDDPELAESLAGLRAVAGARFFVQPGLFNGRAGLIAALPPGDPDLPDLVAGLRWHALVHDGATAFPGDRLLRLSMDFATGTAGVLFALGHALGAAPCFLPLTQPPGTADRKHPAAPPFDPPTGGAA</sequence>
<evidence type="ECO:0000313" key="10">
    <source>
        <dbReference type="Proteomes" id="UP001500665"/>
    </source>
</evidence>
<evidence type="ECO:0000259" key="8">
    <source>
        <dbReference type="PROSITE" id="PS50011"/>
    </source>
</evidence>
<evidence type="ECO:0000256" key="1">
    <source>
        <dbReference type="ARBA" id="ARBA00012513"/>
    </source>
</evidence>
<evidence type="ECO:0000256" key="2">
    <source>
        <dbReference type="ARBA" id="ARBA00022527"/>
    </source>
</evidence>
<dbReference type="Gene3D" id="1.10.510.10">
    <property type="entry name" value="Transferase(Phosphotransferase) domain 1"/>
    <property type="match status" value="1"/>
</dbReference>
<keyword evidence="2" id="KW-0723">Serine/threonine-protein kinase</keyword>
<dbReference type="SUPFAM" id="SSF158745">
    <property type="entry name" value="LanC-like"/>
    <property type="match status" value="1"/>
</dbReference>